<reference evidence="4 5" key="1">
    <citation type="submission" date="2019-09" db="EMBL/GenBank/DDBJ databases">
        <authorList>
            <person name="Feng G."/>
        </authorList>
    </citation>
    <scope>NUCLEOTIDE SEQUENCE [LARGE SCALE GENOMIC DNA]</scope>
    <source>
        <strain evidence="3 4">KACC 19283</strain>
        <strain evidence="2 5">KACC 19284</strain>
    </source>
</reference>
<dbReference type="Proteomes" id="UP000325933">
    <property type="component" value="Unassembled WGS sequence"/>
</dbReference>
<comment type="caution">
    <text evidence="3">The sequence shown here is derived from an EMBL/GenBank/DDBJ whole genome shotgun (WGS) entry which is preliminary data.</text>
</comment>
<keyword evidence="5" id="KW-1185">Reference proteome</keyword>
<accession>A0A5J5ICB1</accession>
<feature type="region of interest" description="Disordered" evidence="1">
    <location>
        <begin position="29"/>
        <end position="63"/>
    </location>
</feature>
<dbReference type="EMBL" id="VYQB01000002">
    <property type="protein sequence ID" value="KAA9020742.1"/>
    <property type="molecule type" value="Genomic_DNA"/>
</dbReference>
<dbReference type="RefSeq" id="WP_150424585.1">
    <property type="nucleotide sequence ID" value="NZ_VYQA01000002.1"/>
</dbReference>
<gene>
    <name evidence="3" type="ORF">F4U95_03500</name>
    <name evidence="2" type="ORF">F4U96_03500</name>
</gene>
<evidence type="ECO:0000256" key="1">
    <source>
        <dbReference type="SAM" id="MobiDB-lite"/>
    </source>
</evidence>
<protein>
    <submittedName>
        <fullName evidence="3">Uncharacterized protein</fullName>
    </submittedName>
</protein>
<sequence>MNVPLALPLMLTLLGFLLLAWSFWPRKQHDAPTEVPSQSGSPSSPAGTFNQSHSGGGDNRMHF</sequence>
<evidence type="ECO:0000313" key="4">
    <source>
        <dbReference type="Proteomes" id="UP000325933"/>
    </source>
</evidence>
<organism evidence="3 4">
    <name type="scientific">Sphingobium limneticum</name>
    <dbReference type="NCBI Taxonomy" id="1007511"/>
    <lineage>
        <taxon>Bacteria</taxon>
        <taxon>Pseudomonadati</taxon>
        <taxon>Pseudomonadota</taxon>
        <taxon>Alphaproteobacteria</taxon>
        <taxon>Sphingomonadales</taxon>
        <taxon>Sphingomonadaceae</taxon>
        <taxon>Sphingobium</taxon>
    </lineage>
</organism>
<proteinExistence type="predicted"/>
<evidence type="ECO:0000313" key="5">
    <source>
        <dbReference type="Proteomes" id="UP000326364"/>
    </source>
</evidence>
<name>A0A5J5ICB1_9SPHN</name>
<dbReference type="EMBL" id="VYQA01000002">
    <property type="protein sequence ID" value="KAA9033068.1"/>
    <property type="molecule type" value="Genomic_DNA"/>
</dbReference>
<dbReference type="Proteomes" id="UP000326364">
    <property type="component" value="Unassembled WGS sequence"/>
</dbReference>
<evidence type="ECO:0000313" key="2">
    <source>
        <dbReference type="EMBL" id="KAA9020742.1"/>
    </source>
</evidence>
<feature type="compositionally biased region" description="Low complexity" evidence="1">
    <location>
        <begin position="36"/>
        <end position="45"/>
    </location>
</feature>
<evidence type="ECO:0000313" key="3">
    <source>
        <dbReference type="EMBL" id="KAA9033068.1"/>
    </source>
</evidence>
<dbReference type="AlphaFoldDB" id="A0A5J5ICB1"/>
<feature type="compositionally biased region" description="Gly residues" evidence="1">
    <location>
        <begin position="54"/>
        <end position="63"/>
    </location>
</feature>